<dbReference type="GO" id="GO:0005886">
    <property type="term" value="C:plasma membrane"/>
    <property type="evidence" value="ECO:0007669"/>
    <property type="project" value="UniProtKB-SubCell"/>
</dbReference>
<evidence type="ECO:0000256" key="6">
    <source>
        <dbReference type="ARBA" id="ARBA00022989"/>
    </source>
</evidence>
<keyword evidence="7 9" id="KW-0472">Membrane</keyword>
<sequence length="474" mass="55629">MLFVTIPFLVFFLILFSVYWILPVRWRFGGLLIASLVFYGTWSIPFTIHLLFIIALNHAVIEVWRLWPKKWLFYSLQIVNVLNISLFKYYYFFFDIVGRLFGIDGLTSPNLRLADRLEGAEILLPLGISFYTFQIMSYGIDIYRGTYTQRHRFVDVLLYILFFPQLIAGPIMRGTELLPQLQSIKEKTVPDLDTFRRAVWLLVAGIFKKLLIADRLAPVVAPFMGGDLSQISAPMIWLYSFMTTAMLYADFSAYTDLARGMGLLLGFDIPINFRAPFLMVSMSDFWRRWHLTFSGWIRDYIYIPLGGSRVPEMRNYLNLIITFFIGGLWHGASYNFVTWGFLIGLILSLEGFSFRRGWKEWPDTWPARIPRLVISWFLLLSTAVFFFSPSFERSLDLLSHMFSFQFEQKAPVETGLILYGLVAVFFFQAIEQWPERFKELRKYDRWLLPLCVVLVFALVLQYSGQGRDFFYFQF</sequence>
<evidence type="ECO:0000256" key="1">
    <source>
        <dbReference type="ARBA" id="ARBA00004651"/>
    </source>
</evidence>
<evidence type="ECO:0000256" key="7">
    <source>
        <dbReference type="ARBA" id="ARBA00023136"/>
    </source>
</evidence>
<feature type="transmembrane region" description="Helical" evidence="10">
    <location>
        <begin position="153"/>
        <end position="174"/>
    </location>
</feature>
<comment type="similarity">
    <text evidence="2 9">Belongs to the membrane-bound acyltransferase family.</text>
</comment>
<feature type="transmembrane region" description="Helical" evidence="10">
    <location>
        <begin position="338"/>
        <end position="357"/>
    </location>
</feature>
<feature type="transmembrane region" description="Helical" evidence="10">
    <location>
        <begin position="316"/>
        <end position="332"/>
    </location>
</feature>
<keyword evidence="6 10" id="KW-1133">Transmembrane helix</keyword>
<proteinExistence type="inferred from homology"/>
<dbReference type="Proteomes" id="UP000460298">
    <property type="component" value="Unassembled WGS sequence"/>
</dbReference>
<keyword evidence="3 9" id="KW-1003">Cell membrane</keyword>
<evidence type="ECO:0000313" key="12">
    <source>
        <dbReference type="Proteomes" id="UP000460298"/>
    </source>
</evidence>
<dbReference type="InterPro" id="IPR004299">
    <property type="entry name" value="MBOAT_fam"/>
</dbReference>
<feature type="transmembrane region" description="Helical" evidence="10">
    <location>
        <begin position="446"/>
        <end position="464"/>
    </location>
</feature>
<feature type="transmembrane region" description="Helical" evidence="10">
    <location>
        <begin position="231"/>
        <end position="249"/>
    </location>
</feature>
<dbReference type="AlphaFoldDB" id="A0A833GY01"/>
<dbReference type="PIRSF" id="PIRSF016636">
    <property type="entry name" value="AlgI_DltB"/>
    <property type="match status" value="1"/>
</dbReference>
<feature type="transmembrane region" description="Helical" evidence="10">
    <location>
        <begin position="416"/>
        <end position="434"/>
    </location>
</feature>
<feature type="transmembrane region" description="Helical" evidence="10">
    <location>
        <begin position="6"/>
        <end position="24"/>
    </location>
</feature>
<protein>
    <submittedName>
        <fullName evidence="11">MBOAT family protein</fullName>
    </submittedName>
</protein>
<dbReference type="PIRSF" id="PIRSF500217">
    <property type="entry name" value="AlgI"/>
    <property type="match status" value="1"/>
</dbReference>
<keyword evidence="4 9" id="KW-0808">Transferase</keyword>
<dbReference type="InterPro" id="IPR051085">
    <property type="entry name" value="MB_O-acyltransferase"/>
</dbReference>
<evidence type="ECO:0000313" key="11">
    <source>
        <dbReference type="EMBL" id="KAB2929354.1"/>
    </source>
</evidence>
<comment type="caution">
    <text evidence="11">The sequence shown here is derived from an EMBL/GenBank/DDBJ whole genome shotgun (WGS) entry which is preliminary data.</text>
</comment>
<dbReference type="GO" id="GO:0016746">
    <property type="term" value="F:acyltransferase activity"/>
    <property type="evidence" value="ECO:0007669"/>
    <property type="project" value="UniProtKB-KW"/>
</dbReference>
<evidence type="ECO:0000256" key="8">
    <source>
        <dbReference type="ARBA" id="ARBA00023315"/>
    </source>
</evidence>
<evidence type="ECO:0000256" key="4">
    <source>
        <dbReference type="ARBA" id="ARBA00022679"/>
    </source>
</evidence>
<dbReference type="InterPro" id="IPR024194">
    <property type="entry name" value="Ac/AlaTfrase_AlgI/DltB"/>
</dbReference>
<evidence type="ECO:0000256" key="10">
    <source>
        <dbReference type="SAM" id="Phobius"/>
    </source>
</evidence>
<accession>A0A833GY01</accession>
<dbReference type="Pfam" id="PF03062">
    <property type="entry name" value="MBOAT"/>
    <property type="match status" value="1"/>
</dbReference>
<dbReference type="InterPro" id="IPR028362">
    <property type="entry name" value="AlgI"/>
</dbReference>
<keyword evidence="5 10" id="KW-0812">Transmembrane</keyword>
<dbReference type="PANTHER" id="PTHR13285">
    <property type="entry name" value="ACYLTRANSFERASE"/>
    <property type="match status" value="1"/>
</dbReference>
<name>A0A833GY01_9LEPT</name>
<keyword evidence="8 9" id="KW-0012">Acyltransferase</keyword>
<feature type="transmembrane region" description="Helical" evidence="10">
    <location>
        <begin position="36"/>
        <end position="59"/>
    </location>
</feature>
<dbReference type="GO" id="GO:0042121">
    <property type="term" value="P:alginic acid biosynthetic process"/>
    <property type="evidence" value="ECO:0007669"/>
    <property type="project" value="InterPro"/>
</dbReference>
<organism evidence="11 12">
    <name type="scientific">Leptonema illini</name>
    <dbReference type="NCBI Taxonomy" id="183"/>
    <lineage>
        <taxon>Bacteria</taxon>
        <taxon>Pseudomonadati</taxon>
        <taxon>Spirochaetota</taxon>
        <taxon>Spirochaetia</taxon>
        <taxon>Leptospirales</taxon>
        <taxon>Leptospiraceae</taxon>
        <taxon>Leptonema</taxon>
    </lineage>
</organism>
<evidence type="ECO:0000256" key="2">
    <source>
        <dbReference type="ARBA" id="ARBA00010323"/>
    </source>
</evidence>
<reference evidence="11 12" key="1">
    <citation type="submission" date="2019-10" db="EMBL/GenBank/DDBJ databases">
        <title>Extracellular Electron Transfer in a Candidatus Methanoperedens spp. Enrichment Culture.</title>
        <authorList>
            <person name="Berger S."/>
            <person name="Rangel Shaw D."/>
            <person name="Berben T."/>
            <person name="In 'T Zandt M."/>
            <person name="Frank J."/>
            <person name="Reimann J."/>
            <person name="Jetten M.S.M."/>
            <person name="Welte C.U."/>
        </authorList>
    </citation>
    <scope>NUCLEOTIDE SEQUENCE [LARGE SCALE GENOMIC DNA]</scope>
    <source>
        <strain evidence="11">SB12</strain>
    </source>
</reference>
<evidence type="ECO:0000256" key="9">
    <source>
        <dbReference type="PIRNR" id="PIRNR016636"/>
    </source>
</evidence>
<gene>
    <name evidence="11" type="ORF">F9K24_19970</name>
</gene>
<evidence type="ECO:0000256" key="3">
    <source>
        <dbReference type="ARBA" id="ARBA00022475"/>
    </source>
</evidence>
<feature type="transmembrane region" description="Helical" evidence="10">
    <location>
        <begin position="369"/>
        <end position="388"/>
    </location>
</feature>
<comment type="subcellular location">
    <subcellularLocation>
        <location evidence="1">Cell membrane</location>
        <topology evidence="1">Multi-pass membrane protein</topology>
    </subcellularLocation>
</comment>
<dbReference type="EMBL" id="WBUI01000032">
    <property type="protein sequence ID" value="KAB2929354.1"/>
    <property type="molecule type" value="Genomic_DNA"/>
</dbReference>
<dbReference type="PANTHER" id="PTHR13285:SF23">
    <property type="entry name" value="TEICHOIC ACID D-ALANYLTRANSFERASE"/>
    <property type="match status" value="1"/>
</dbReference>
<evidence type="ECO:0000256" key="5">
    <source>
        <dbReference type="ARBA" id="ARBA00022692"/>
    </source>
</evidence>